<feature type="compositionally biased region" description="Basic and acidic residues" evidence="1">
    <location>
        <begin position="82"/>
        <end position="94"/>
    </location>
</feature>
<dbReference type="Proteomes" id="UP001642484">
    <property type="component" value="Unassembled WGS sequence"/>
</dbReference>
<evidence type="ECO:0008006" key="4">
    <source>
        <dbReference type="Google" id="ProtNLM"/>
    </source>
</evidence>
<feature type="region of interest" description="Disordered" evidence="1">
    <location>
        <begin position="410"/>
        <end position="473"/>
    </location>
</feature>
<name>A0ABP0I7D5_9DINO</name>
<gene>
    <name evidence="2" type="ORF">CCMP2556_LOCUS5261</name>
</gene>
<reference evidence="2 3" key="1">
    <citation type="submission" date="2024-02" db="EMBL/GenBank/DDBJ databases">
        <authorList>
            <person name="Chen Y."/>
            <person name="Shah S."/>
            <person name="Dougan E. K."/>
            <person name="Thang M."/>
            <person name="Chan C."/>
        </authorList>
    </citation>
    <scope>NUCLEOTIDE SEQUENCE [LARGE SCALE GENOMIC DNA]</scope>
</reference>
<feature type="region of interest" description="Disordered" evidence="1">
    <location>
        <begin position="300"/>
        <end position="319"/>
    </location>
</feature>
<accession>A0ABP0I7D5</accession>
<feature type="region of interest" description="Disordered" evidence="1">
    <location>
        <begin position="116"/>
        <end position="169"/>
    </location>
</feature>
<proteinExistence type="predicted"/>
<sequence>MAEVSSPMVLRERNATPEEEGKKVLVSAEKKATPEPTHPILAPSPVRCRKLEPSLQAWVASQPTPAATPNVAPSEAMTMASRGRERERRTSRECYRPHDWSASLREETESKQFWGKEFQPTVPLGPRLRTEERSRSRSCSRECTPQCTPTRRSQSRSMTPGRGMPAKEQVAVEQYLSRMSLARLDSPMQKFAFGSSIERGVAPSPARSNSSRGSDLSRDSRLSHLSRPRSLSKDLLSTEDRECLQAAEERRALRKQLRRNRRKYKEALLGGSVTERCTERMLTTPMAPELMTTYRGSRMRSSSWHGADHSHSLRTEGSDSRVFLKKHPNPREQAAIERHLEQRFAAVAPLKAPTWHRELPSPAPATATPVRKSGKKVMIPENVDVDEWIKAGESTEERAERARAVALAKRDSEWEQQRSKLCVFRPSTGKAPATSPKKDDAEDQNENAEIEASAVEGKLSKEDLPDSATPWCE</sequence>
<comment type="caution">
    <text evidence="2">The sequence shown here is derived from an EMBL/GenBank/DDBJ whole genome shotgun (WGS) entry which is preliminary data.</text>
</comment>
<feature type="region of interest" description="Disordered" evidence="1">
    <location>
        <begin position="199"/>
        <end position="236"/>
    </location>
</feature>
<evidence type="ECO:0000256" key="1">
    <source>
        <dbReference type="SAM" id="MobiDB-lite"/>
    </source>
</evidence>
<keyword evidence="3" id="KW-1185">Reference proteome</keyword>
<feature type="compositionally biased region" description="Polar residues" evidence="1">
    <location>
        <begin position="145"/>
        <end position="158"/>
    </location>
</feature>
<evidence type="ECO:0000313" key="3">
    <source>
        <dbReference type="Proteomes" id="UP001642484"/>
    </source>
</evidence>
<feature type="region of interest" description="Disordered" evidence="1">
    <location>
        <begin position="60"/>
        <end position="94"/>
    </location>
</feature>
<organism evidence="2 3">
    <name type="scientific">Durusdinium trenchii</name>
    <dbReference type="NCBI Taxonomy" id="1381693"/>
    <lineage>
        <taxon>Eukaryota</taxon>
        <taxon>Sar</taxon>
        <taxon>Alveolata</taxon>
        <taxon>Dinophyceae</taxon>
        <taxon>Suessiales</taxon>
        <taxon>Symbiodiniaceae</taxon>
        <taxon>Durusdinium</taxon>
    </lineage>
</organism>
<feature type="compositionally biased region" description="Basic and acidic residues" evidence="1">
    <location>
        <begin position="306"/>
        <end position="319"/>
    </location>
</feature>
<dbReference type="EMBL" id="CAXAMN010002224">
    <property type="protein sequence ID" value="CAK8998473.1"/>
    <property type="molecule type" value="Genomic_DNA"/>
</dbReference>
<protein>
    <recommendedName>
        <fullName evidence="4">Nuclear protein MDM1</fullName>
    </recommendedName>
</protein>
<evidence type="ECO:0000313" key="2">
    <source>
        <dbReference type="EMBL" id="CAK8998473.1"/>
    </source>
</evidence>
<feature type="region of interest" description="Disordered" evidence="1">
    <location>
        <begin position="1"/>
        <end position="44"/>
    </location>
</feature>
<feature type="compositionally biased region" description="Basic and acidic residues" evidence="1">
    <location>
        <begin position="10"/>
        <end position="33"/>
    </location>
</feature>